<dbReference type="RefSeq" id="XP_035684999.1">
    <property type="nucleotide sequence ID" value="XM_035829106.1"/>
</dbReference>
<proteinExistence type="inferred from homology"/>
<dbReference type="GO" id="GO:0016712">
    <property type="term" value="F:oxidoreductase activity, acting on paired donors, with incorporation or reduction of molecular oxygen, reduced flavin or flavoprotein as one donor, and incorporation of one atom of oxygen"/>
    <property type="evidence" value="ECO:0000318"/>
    <property type="project" value="GO_Central"/>
</dbReference>
<evidence type="ECO:0000256" key="1">
    <source>
        <dbReference type="ARBA" id="ARBA00001971"/>
    </source>
</evidence>
<keyword evidence="7" id="KW-0812">Transmembrane</keyword>
<dbReference type="GO" id="GO:0006805">
    <property type="term" value="P:xenobiotic metabolic process"/>
    <property type="evidence" value="ECO:0000318"/>
    <property type="project" value="GO_Central"/>
</dbReference>
<comment type="cofactor">
    <cofactor evidence="1 5">
        <name>heme</name>
        <dbReference type="ChEBI" id="CHEBI:30413"/>
    </cofactor>
</comment>
<keyword evidence="6" id="KW-0560">Oxidoreductase</keyword>
<evidence type="ECO:0000256" key="7">
    <source>
        <dbReference type="SAM" id="Phobius"/>
    </source>
</evidence>
<keyword evidence="8" id="KW-1185">Reference proteome</keyword>
<protein>
    <submittedName>
        <fullName evidence="9">Cytochrome P450 2J6-like</fullName>
    </submittedName>
</protein>
<keyword evidence="3 5" id="KW-0479">Metal-binding</keyword>
<feature type="binding site" description="axial binding residue" evidence="5">
    <location>
        <position position="449"/>
    </location>
    <ligand>
        <name>heme</name>
        <dbReference type="ChEBI" id="CHEBI:30413"/>
    </ligand>
    <ligandPart>
        <name>Fe</name>
        <dbReference type="ChEBI" id="CHEBI:18248"/>
    </ligandPart>
</feature>
<evidence type="ECO:0000256" key="2">
    <source>
        <dbReference type="ARBA" id="ARBA00010617"/>
    </source>
</evidence>
<keyword evidence="7" id="KW-1133">Transmembrane helix</keyword>
<dbReference type="InterPro" id="IPR001128">
    <property type="entry name" value="Cyt_P450"/>
</dbReference>
<keyword evidence="4 5" id="KW-0408">Iron</keyword>
<dbReference type="GO" id="GO:0020037">
    <property type="term" value="F:heme binding"/>
    <property type="evidence" value="ECO:0000318"/>
    <property type="project" value="GO_Central"/>
</dbReference>
<dbReference type="PANTHER" id="PTHR24300:SF404">
    <property type="entry name" value="CYTOCHROME P450 2D6-LIKE"/>
    <property type="match status" value="1"/>
</dbReference>
<dbReference type="OMA" id="ATDSCYG"/>
<dbReference type="AlphaFoldDB" id="A0A9J7LLD8"/>
<dbReference type="Pfam" id="PF00067">
    <property type="entry name" value="p450"/>
    <property type="match status" value="1"/>
</dbReference>
<keyword evidence="7" id="KW-0472">Membrane</keyword>
<dbReference type="GO" id="GO:0006082">
    <property type="term" value="P:organic acid metabolic process"/>
    <property type="evidence" value="ECO:0000318"/>
    <property type="project" value="GO_Central"/>
</dbReference>
<reference evidence="8" key="1">
    <citation type="journal article" date="2020" name="Nat. Ecol. Evol.">
        <title>Deeply conserved synteny resolves early events in vertebrate evolution.</title>
        <authorList>
            <person name="Simakov O."/>
            <person name="Marletaz F."/>
            <person name="Yue J.X."/>
            <person name="O'Connell B."/>
            <person name="Jenkins J."/>
            <person name="Brandt A."/>
            <person name="Calef R."/>
            <person name="Tung C.H."/>
            <person name="Huang T.K."/>
            <person name="Schmutz J."/>
            <person name="Satoh N."/>
            <person name="Yu J.K."/>
            <person name="Putnam N.H."/>
            <person name="Green R.E."/>
            <person name="Rokhsar D.S."/>
        </authorList>
    </citation>
    <scope>NUCLEOTIDE SEQUENCE [LARGE SCALE GENOMIC DNA]</scope>
    <source>
        <strain evidence="8">S238N-H82</strain>
    </source>
</reference>
<dbReference type="KEGG" id="bfo:118421662"/>
<organism evidence="8 9">
    <name type="scientific">Branchiostoma floridae</name>
    <name type="common">Florida lancelet</name>
    <name type="synonym">Amphioxus</name>
    <dbReference type="NCBI Taxonomy" id="7739"/>
    <lineage>
        <taxon>Eukaryota</taxon>
        <taxon>Metazoa</taxon>
        <taxon>Chordata</taxon>
        <taxon>Cephalochordata</taxon>
        <taxon>Leptocardii</taxon>
        <taxon>Amphioxiformes</taxon>
        <taxon>Branchiostomatidae</taxon>
        <taxon>Branchiostoma</taxon>
    </lineage>
</organism>
<evidence type="ECO:0000313" key="9">
    <source>
        <dbReference type="RefSeq" id="XP_035684999.1"/>
    </source>
</evidence>
<dbReference type="Proteomes" id="UP000001554">
    <property type="component" value="Chromosome 8"/>
</dbReference>
<accession>A0A9J7LLD8</accession>
<dbReference type="PROSITE" id="PS00086">
    <property type="entry name" value="CYTOCHROME_P450"/>
    <property type="match status" value="1"/>
</dbReference>
<dbReference type="PANTHER" id="PTHR24300">
    <property type="entry name" value="CYTOCHROME P450 508A4-RELATED"/>
    <property type="match status" value="1"/>
</dbReference>
<dbReference type="GO" id="GO:0008395">
    <property type="term" value="F:steroid hydroxylase activity"/>
    <property type="evidence" value="ECO:0000318"/>
    <property type="project" value="GO_Central"/>
</dbReference>
<gene>
    <name evidence="9" type="primary">LOC118421662</name>
</gene>
<dbReference type="GO" id="GO:0005506">
    <property type="term" value="F:iron ion binding"/>
    <property type="evidence" value="ECO:0007669"/>
    <property type="project" value="InterPro"/>
</dbReference>
<dbReference type="InterPro" id="IPR050182">
    <property type="entry name" value="Cytochrome_P450_fam2"/>
</dbReference>
<dbReference type="GeneID" id="118421662"/>
<dbReference type="FunFam" id="1.10.630.10:FF:000110">
    <property type="entry name" value="Uncharacterized protein"/>
    <property type="match status" value="1"/>
</dbReference>
<evidence type="ECO:0000313" key="8">
    <source>
        <dbReference type="Proteomes" id="UP000001554"/>
    </source>
</evidence>
<evidence type="ECO:0000256" key="3">
    <source>
        <dbReference type="ARBA" id="ARBA00022723"/>
    </source>
</evidence>
<name>A0A9J7LLD8_BRAFL</name>
<reference evidence="9" key="2">
    <citation type="submission" date="2025-08" db="UniProtKB">
        <authorList>
            <consortium name="RefSeq"/>
        </authorList>
    </citation>
    <scope>IDENTIFICATION</scope>
    <source>
        <strain evidence="9">S238N-H82</strain>
        <tissue evidence="9">Testes</tissue>
    </source>
</reference>
<feature type="transmembrane region" description="Helical" evidence="7">
    <location>
        <begin position="16"/>
        <end position="35"/>
    </location>
</feature>
<comment type="similarity">
    <text evidence="2 6">Belongs to the cytochrome P450 family.</text>
</comment>
<dbReference type="GO" id="GO:0005737">
    <property type="term" value="C:cytoplasm"/>
    <property type="evidence" value="ECO:0000318"/>
    <property type="project" value="GO_Central"/>
</dbReference>
<evidence type="ECO:0000256" key="6">
    <source>
        <dbReference type="RuleBase" id="RU000461"/>
    </source>
</evidence>
<dbReference type="Gene3D" id="1.10.630.10">
    <property type="entry name" value="Cytochrome P450"/>
    <property type="match status" value="1"/>
</dbReference>
<dbReference type="GO" id="GO:0008202">
    <property type="term" value="P:steroid metabolic process"/>
    <property type="evidence" value="ECO:0000318"/>
    <property type="project" value="GO_Central"/>
</dbReference>
<dbReference type="InterPro" id="IPR036396">
    <property type="entry name" value="Cyt_P450_sf"/>
</dbReference>
<dbReference type="InterPro" id="IPR002401">
    <property type="entry name" value="Cyt_P450_E_grp-I"/>
</dbReference>
<keyword evidence="6" id="KW-0503">Monooxygenase</keyword>
<dbReference type="InterPro" id="IPR017972">
    <property type="entry name" value="Cyt_P450_CS"/>
</dbReference>
<evidence type="ECO:0000256" key="5">
    <source>
        <dbReference type="PIRSR" id="PIRSR602401-1"/>
    </source>
</evidence>
<dbReference type="PRINTS" id="PR00385">
    <property type="entry name" value="P450"/>
</dbReference>
<keyword evidence="5 6" id="KW-0349">Heme</keyword>
<dbReference type="PRINTS" id="PR00463">
    <property type="entry name" value="EP450I"/>
</dbReference>
<dbReference type="SUPFAM" id="SSF48264">
    <property type="entry name" value="Cytochrome P450"/>
    <property type="match status" value="1"/>
</dbReference>
<dbReference type="OrthoDB" id="1055148at2759"/>
<evidence type="ECO:0000256" key="4">
    <source>
        <dbReference type="ARBA" id="ARBA00023004"/>
    </source>
</evidence>
<sequence>MATGTLSLEIFEPFRLNIQTFLVFCLVFLLTYLYLRRPRNLPPYPAGWVPVLGHLPALGRAPHLKLTAWRRQYGDVFTVRMGMEDVVVVNGYKAVKDVIVDRSELFADRAPSYIFDACTGFGKDIGGGRWGNEMKQKRKFISASLKALGMKVGTGSVEENIREEAGLLCDKVAKYRGRPFDIERDLHVAIGNVICSMIFGNRFDHADETFKDLTRSAMTVNSKIGPAQLVSVFPVLRFVPGANKSIKDALHHAAKMQKFIRDEIVRHQQDTDPDNPRDFIDFGLKEVENQGKVKNFTKENVMYIAHDFLLAGIDTSASTLRWALLYLAMDTNIQERVQAEIDAVVGGALPALSHRPQLPYTDVCIMEAQRIRTVVPLGLPHATTRQVTINGFDLPAGTQVLNDLWSVHMDPEYWPDPERFDPSKFLDAEGRIINKPDAFMPFSGGRRGCPGDQLAKMELFLFFTTLLQNFTFRLPEGVTSYPTEGEFGIVLRPPGSHVLCATPR</sequence>